<dbReference type="Pfam" id="PF05225">
    <property type="entry name" value="HTH_psq"/>
    <property type="match status" value="1"/>
</dbReference>
<dbReference type="PANTHER" id="PTHR21545">
    <property type="entry name" value="TRANSCRIPTION FACTOR MLR1/2"/>
    <property type="match status" value="1"/>
</dbReference>
<keyword evidence="2" id="KW-0238">DNA-binding</keyword>
<evidence type="ECO:0000313" key="7">
    <source>
        <dbReference type="EMBL" id="VDM01204.1"/>
    </source>
</evidence>
<feature type="compositionally biased region" description="Low complexity" evidence="5">
    <location>
        <begin position="64"/>
        <end position="84"/>
    </location>
</feature>
<accession>A0A183TEC0</accession>
<protein>
    <submittedName>
        <fullName evidence="9">HTH psq-type domain-containing protein</fullName>
    </submittedName>
</protein>
<organism evidence="9">
    <name type="scientific">Schistocephalus solidus</name>
    <name type="common">Tapeworm</name>
    <dbReference type="NCBI Taxonomy" id="70667"/>
    <lineage>
        <taxon>Eukaryota</taxon>
        <taxon>Metazoa</taxon>
        <taxon>Spiralia</taxon>
        <taxon>Lophotrochozoa</taxon>
        <taxon>Platyhelminthes</taxon>
        <taxon>Cestoda</taxon>
        <taxon>Eucestoda</taxon>
        <taxon>Diphyllobothriidea</taxon>
        <taxon>Diphyllobothriidae</taxon>
        <taxon>Schistocephalus</taxon>
    </lineage>
</organism>
<dbReference type="OrthoDB" id="10028342at2759"/>
<gene>
    <name evidence="7" type="ORF">SSLN_LOCUS14818</name>
</gene>
<keyword evidence="1" id="KW-0805">Transcription regulation</keyword>
<keyword evidence="4" id="KW-0539">Nucleus</keyword>
<proteinExistence type="predicted"/>
<dbReference type="Proteomes" id="UP000275846">
    <property type="component" value="Unassembled WGS sequence"/>
</dbReference>
<dbReference type="GO" id="GO:0003677">
    <property type="term" value="F:DNA binding"/>
    <property type="evidence" value="ECO:0007669"/>
    <property type="project" value="UniProtKB-KW"/>
</dbReference>
<name>A0A183TEC0_SCHSO</name>
<evidence type="ECO:0000256" key="3">
    <source>
        <dbReference type="ARBA" id="ARBA00023163"/>
    </source>
</evidence>
<evidence type="ECO:0000259" key="6">
    <source>
        <dbReference type="Pfam" id="PF05225"/>
    </source>
</evidence>
<dbReference type="GO" id="GO:0006357">
    <property type="term" value="P:regulation of transcription by RNA polymerase II"/>
    <property type="evidence" value="ECO:0007669"/>
    <property type="project" value="TreeGrafter"/>
</dbReference>
<feature type="region of interest" description="Disordered" evidence="5">
    <location>
        <begin position="63"/>
        <end position="95"/>
    </location>
</feature>
<evidence type="ECO:0000256" key="4">
    <source>
        <dbReference type="ARBA" id="ARBA00023242"/>
    </source>
</evidence>
<sequence length="204" mass="22320">MCVKRFLGSLFFALKTMRDKFSYLVQQSNLCSLFLPPELFNYWPDSPSEGFGMATDQMASKVIPPLSDQPLPSSSASSTGSLSPGKQSVTATTRRPYSELELSSAVQAICSGQLGTRRAASVYGIPRSTLRNKICKLNELRRREEELLGGGRQLSLIEFVRLCAMGRPLTTVRQTSLGLTAAGLGSGRRYANVASRVSSIFRVR</sequence>
<reference evidence="9" key="1">
    <citation type="submission" date="2016-06" db="UniProtKB">
        <authorList>
            <consortium name="WormBaseParasite"/>
        </authorList>
    </citation>
    <scope>IDENTIFICATION</scope>
</reference>
<feature type="domain" description="HTH psq-type" evidence="6">
    <location>
        <begin position="101"/>
        <end position="136"/>
    </location>
</feature>
<evidence type="ECO:0000256" key="2">
    <source>
        <dbReference type="ARBA" id="ARBA00023125"/>
    </source>
</evidence>
<evidence type="ECO:0000256" key="5">
    <source>
        <dbReference type="SAM" id="MobiDB-lite"/>
    </source>
</evidence>
<reference evidence="7 8" key="2">
    <citation type="submission" date="2018-11" db="EMBL/GenBank/DDBJ databases">
        <authorList>
            <consortium name="Pathogen Informatics"/>
        </authorList>
    </citation>
    <scope>NUCLEOTIDE SEQUENCE [LARGE SCALE GENOMIC DNA]</scope>
    <source>
        <strain evidence="7 8">NST_G2</strain>
    </source>
</reference>
<keyword evidence="8" id="KW-1185">Reference proteome</keyword>
<dbReference type="SUPFAM" id="SSF46689">
    <property type="entry name" value="Homeodomain-like"/>
    <property type="match status" value="1"/>
</dbReference>
<dbReference type="WBParaSite" id="SSLN_0001537701-mRNA-1">
    <property type="protein sequence ID" value="SSLN_0001537701-mRNA-1"/>
    <property type="gene ID" value="SSLN_0001537701"/>
</dbReference>
<dbReference type="GO" id="GO:0005634">
    <property type="term" value="C:nucleus"/>
    <property type="evidence" value="ECO:0007669"/>
    <property type="project" value="TreeGrafter"/>
</dbReference>
<dbReference type="STRING" id="70667.A0A183TEC0"/>
<evidence type="ECO:0000313" key="9">
    <source>
        <dbReference type="WBParaSite" id="SSLN_0001537701-mRNA-1"/>
    </source>
</evidence>
<dbReference type="AlphaFoldDB" id="A0A183TEC0"/>
<evidence type="ECO:0000256" key="1">
    <source>
        <dbReference type="ARBA" id="ARBA00023015"/>
    </source>
</evidence>
<dbReference type="PANTHER" id="PTHR21545:SF13">
    <property type="entry name" value="ECDYSONE-INDUCED PROTEIN 93F, ISOFORM C"/>
    <property type="match status" value="1"/>
</dbReference>
<feature type="compositionally biased region" description="Polar residues" evidence="5">
    <location>
        <begin position="85"/>
        <end position="95"/>
    </location>
</feature>
<dbReference type="InterPro" id="IPR007889">
    <property type="entry name" value="HTH_Psq"/>
</dbReference>
<dbReference type="InterPro" id="IPR009057">
    <property type="entry name" value="Homeodomain-like_sf"/>
</dbReference>
<keyword evidence="3" id="KW-0804">Transcription</keyword>
<dbReference type="EMBL" id="UYSU01039336">
    <property type="protein sequence ID" value="VDM01204.1"/>
    <property type="molecule type" value="Genomic_DNA"/>
</dbReference>
<dbReference type="Gene3D" id="1.10.10.60">
    <property type="entry name" value="Homeodomain-like"/>
    <property type="match status" value="1"/>
</dbReference>
<evidence type="ECO:0000313" key="8">
    <source>
        <dbReference type="Proteomes" id="UP000275846"/>
    </source>
</evidence>